<reference evidence="1" key="1">
    <citation type="submission" date="2020-08" db="EMBL/GenBank/DDBJ databases">
        <authorList>
            <person name="Hu Y."/>
            <person name="Nguyen S.V."/>
            <person name="Li F."/>
            <person name="Fanning S."/>
        </authorList>
    </citation>
    <scope>NUCLEOTIDE SEQUENCE</scope>
    <source>
        <strain evidence="1">SYSU D8009</strain>
    </source>
</reference>
<evidence type="ECO:0000313" key="2">
    <source>
        <dbReference type="Proteomes" id="UP000600101"/>
    </source>
</evidence>
<dbReference type="Proteomes" id="UP000600101">
    <property type="component" value="Unassembled WGS sequence"/>
</dbReference>
<dbReference type="RefSeq" id="WP_186771249.1">
    <property type="nucleotide sequence ID" value="NZ_JACOMF010000015.1"/>
</dbReference>
<organism evidence="1 2">
    <name type="scientific">Siccirubricoccus deserti</name>
    <dbReference type="NCBI Taxonomy" id="2013562"/>
    <lineage>
        <taxon>Bacteria</taxon>
        <taxon>Pseudomonadati</taxon>
        <taxon>Pseudomonadota</taxon>
        <taxon>Alphaproteobacteria</taxon>
        <taxon>Acetobacterales</taxon>
        <taxon>Roseomonadaceae</taxon>
        <taxon>Siccirubricoccus</taxon>
    </lineage>
</organism>
<dbReference type="AlphaFoldDB" id="A0A9X0UDG7"/>
<name>A0A9X0UDG7_9PROT</name>
<dbReference type="EMBL" id="JACOMF010000015">
    <property type="protein sequence ID" value="MBC4016479.1"/>
    <property type="molecule type" value="Genomic_DNA"/>
</dbReference>
<accession>A0A9X0UDG7</accession>
<comment type="caution">
    <text evidence="1">The sequence shown here is derived from an EMBL/GenBank/DDBJ whole genome shotgun (WGS) entry which is preliminary data.</text>
</comment>
<keyword evidence="2" id="KW-1185">Reference proteome</keyword>
<sequence length="54" mass="5990">MLATDLPKVLRSWAYLVAIRSAPSGEPTARGNVDAAEFQPAERFNHELTLQRHG</sequence>
<proteinExistence type="predicted"/>
<protein>
    <submittedName>
        <fullName evidence="1">Uncharacterized protein</fullName>
    </submittedName>
</protein>
<gene>
    <name evidence="1" type="ORF">H7965_14225</name>
</gene>
<evidence type="ECO:0000313" key="1">
    <source>
        <dbReference type="EMBL" id="MBC4016479.1"/>
    </source>
</evidence>